<organism evidence="1 2">
    <name type="scientific">Ameca splendens</name>
    <dbReference type="NCBI Taxonomy" id="208324"/>
    <lineage>
        <taxon>Eukaryota</taxon>
        <taxon>Metazoa</taxon>
        <taxon>Chordata</taxon>
        <taxon>Craniata</taxon>
        <taxon>Vertebrata</taxon>
        <taxon>Euteleostomi</taxon>
        <taxon>Actinopterygii</taxon>
        <taxon>Neopterygii</taxon>
        <taxon>Teleostei</taxon>
        <taxon>Neoteleostei</taxon>
        <taxon>Acanthomorphata</taxon>
        <taxon>Ovalentaria</taxon>
        <taxon>Atherinomorphae</taxon>
        <taxon>Cyprinodontiformes</taxon>
        <taxon>Goodeidae</taxon>
        <taxon>Ameca</taxon>
    </lineage>
</organism>
<accession>A0ABV0Z608</accession>
<reference evidence="1 2" key="1">
    <citation type="submission" date="2021-06" db="EMBL/GenBank/DDBJ databases">
        <authorList>
            <person name="Palmer J.M."/>
        </authorList>
    </citation>
    <scope>NUCLEOTIDE SEQUENCE [LARGE SCALE GENOMIC DNA]</scope>
    <source>
        <strain evidence="1 2">AS_MEX2019</strain>
        <tissue evidence="1">Muscle</tissue>
    </source>
</reference>
<comment type="caution">
    <text evidence="1">The sequence shown here is derived from an EMBL/GenBank/DDBJ whole genome shotgun (WGS) entry which is preliminary data.</text>
</comment>
<proteinExistence type="predicted"/>
<protein>
    <submittedName>
        <fullName evidence="1">Uncharacterized protein</fullName>
    </submittedName>
</protein>
<name>A0ABV0Z608_9TELE</name>
<sequence>MTHRSELRGLTKQNLVTALKLRENTCRKPGELLVQTTLKYRRRSGCLKLKYEAIISASCTLYAAHSRSEEQKRAAILNYCFLQQSPAQVAEFVHGRAIKRHRLHKNSGKKKEVLFVVCEKPARDTAKIDEHQSRTEPSGRH</sequence>
<dbReference type="Proteomes" id="UP001469553">
    <property type="component" value="Unassembled WGS sequence"/>
</dbReference>
<evidence type="ECO:0000313" key="2">
    <source>
        <dbReference type="Proteomes" id="UP001469553"/>
    </source>
</evidence>
<evidence type="ECO:0000313" key="1">
    <source>
        <dbReference type="EMBL" id="MEQ2301649.1"/>
    </source>
</evidence>
<gene>
    <name evidence="1" type="ORF">AMECASPLE_038266</name>
</gene>
<dbReference type="EMBL" id="JAHRIP010053968">
    <property type="protein sequence ID" value="MEQ2301649.1"/>
    <property type="molecule type" value="Genomic_DNA"/>
</dbReference>
<keyword evidence="2" id="KW-1185">Reference proteome</keyword>